<keyword evidence="4" id="KW-0808">Transferase</keyword>
<keyword evidence="6" id="KW-0418">Kinase</keyword>
<organism evidence="8 9">
    <name type="scientific">Oenococcus oeni</name>
    <name type="common">Leuconostoc oenos</name>
    <dbReference type="NCBI Taxonomy" id="1247"/>
    <lineage>
        <taxon>Bacteria</taxon>
        <taxon>Bacillati</taxon>
        <taxon>Bacillota</taxon>
        <taxon>Bacilli</taxon>
        <taxon>Lactobacillales</taxon>
        <taxon>Lactobacillaceae</taxon>
        <taxon>Oenococcus</taxon>
    </lineage>
</organism>
<keyword evidence="3" id="KW-0762">Sugar transport</keyword>
<dbReference type="Proteomes" id="UP001281024">
    <property type="component" value="Unassembled WGS sequence"/>
</dbReference>
<dbReference type="InterPro" id="IPR003501">
    <property type="entry name" value="PTS_EIIB_2/3"/>
</dbReference>
<proteinExistence type="predicted"/>
<gene>
    <name evidence="8" type="ORF">GA838_07470</name>
</gene>
<dbReference type="AlphaFoldDB" id="A0A483B1J6"/>
<dbReference type="Gene3D" id="3.40.50.2300">
    <property type="match status" value="1"/>
</dbReference>
<evidence type="ECO:0000256" key="5">
    <source>
        <dbReference type="ARBA" id="ARBA00022683"/>
    </source>
</evidence>
<dbReference type="RefSeq" id="WP_071419720.1">
    <property type="nucleotide sequence ID" value="NZ_CP014324.1"/>
</dbReference>
<dbReference type="GO" id="GO:0016301">
    <property type="term" value="F:kinase activity"/>
    <property type="evidence" value="ECO:0007669"/>
    <property type="project" value="UniProtKB-KW"/>
</dbReference>
<comment type="caution">
    <text evidence="8">The sequence shown here is derived from an EMBL/GenBank/DDBJ whole genome shotgun (WGS) entry which is preliminary data.</text>
</comment>
<comment type="caution">
    <text evidence="7">Lacks conserved residue(s) required for the propagation of feature annotation.</text>
</comment>
<evidence type="ECO:0000256" key="2">
    <source>
        <dbReference type="ARBA" id="ARBA00022553"/>
    </source>
</evidence>
<keyword evidence="2" id="KW-0597">Phosphoprotein</keyword>
<evidence type="ECO:0000256" key="3">
    <source>
        <dbReference type="ARBA" id="ARBA00022597"/>
    </source>
</evidence>
<dbReference type="InterPro" id="IPR051819">
    <property type="entry name" value="PTS_sugar-specific_EIIB"/>
</dbReference>
<dbReference type="Pfam" id="PF02302">
    <property type="entry name" value="PTS_IIB"/>
    <property type="match status" value="1"/>
</dbReference>
<reference evidence="8" key="1">
    <citation type="submission" date="2019-10" db="EMBL/GenBank/DDBJ databases">
        <title>Malate fermentation in French cider.</title>
        <authorList>
            <person name="Cousin F.J."/>
            <person name="Medina Fernandez S."/>
            <person name="Misery B."/>
            <person name="Laplace J.-M."/>
            <person name="Cretenet M."/>
        </authorList>
    </citation>
    <scope>NUCLEOTIDE SEQUENCE</scope>
    <source>
        <strain evidence="8">UCMA15129</strain>
    </source>
</reference>
<keyword evidence="1" id="KW-0813">Transport</keyword>
<evidence type="ECO:0000313" key="8">
    <source>
        <dbReference type="EMBL" id="MDV7715581.1"/>
    </source>
</evidence>
<accession>A0A483B1J6</accession>
<dbReference type="PROSITE" id="PS51100">
    <property type="entry name" value="PTS_EIIB_TYPE_3"/>
    <property type="match status" value="1"/>
</dbReference>
<evidence type="ECO:0000256" key="7">
    <source>
        <dbReference type="PROSITE-ProRule" id="PRU00423"/>
    </source>
</evidence>
<dbReference type="GO" id="GO:0009401">
    <property type="term" value="P:phosphoenolpyruvate-dependent sugar phosphotransferase system"/>
    <property type="evidence" value="ECO:0007669"/>
    <property type="project" value="UniProtKB-KW"/>
</dbReference>
<evidence type="ECO:0000256" key="4">
    <source>
        <dbReference type="ARBA" id="ARBA00022679"/>
    </source>
</evidence>
<evidence type="ECO:0000256" key="6">
    <source>
        <dbReference type="ARBA" id="ARBA00022777"/>
    </source>
</evidence>
<evidence type="ECO:0000313" key="9">
    <source>
        <dbReference type="Proteomes" id="UP001281024"/>
    </source>
</evidence>
<dbReference type="EMBL" id="WERV01000005">
    <property type="protein sequence ID" value="MDV7715581.1"/>
    <property type="molecule type" value="Genomic_DNA"/>
</dbReference>
<dbReference type="GO" id="GO:0008982">
    <property type="term" value="F:protein-N(PI)-phosphohistidine-sugar phosphotransferase activity"/>
    <property type="evidence" value="ECO:0007669"/>
    <property type="project" value="InterPro"/>
</dbReference>
<dbReference type="PANTHER" id="PTHR34581">
    <property type="entry name" value="PTS SYSTEM N,N'-DIACETYLCHITOBIOSE-SPECIFIC EIIB COMPONENT"/>
    <property type="match status" value="1"/>
</dbReference>
<dbReference type="PANTHER" id="PTHR34581:SF2">
    <property type="entry name" value="PTS SYSTEM N,N'-DIACETYLCHITOBIOSE-SPECIFIC EIIB COMPONENT"/>
    <property type="match status" value="1"/>
</dbReference>
<dbReference type="SUPFAM" id="SSF52794">
    <property type="entry name" value="PTS system IIB component-like"/>
    <property type="match status" value="1"/>
</dbReference>
<keyword evidence="5" id="KW-0598">Phosphotransferase system</keyword>
<protein>
    <submittedName>
        <fullName evidence="8">PTS cellobiose transporter subunit IIB</fullName>
    </submittedName>
</protein>
<evidence type="ECO:0000256" key="1">
    <source>
        <dbReference type="ARBA" id="ARBA00022448"/>
    </source>
</evidence>
<dbReference type="InterPro" id="IPR013012">
    <property type="entry name" value="PTS_EIIB_3"/>
</dbReference>
<dbReference type="InterPro" id="IPR036095">
    <property type="entry name" value="PTS_EIIB-like_sf"/>
</dbReference>
<name>A0A483B1J6_OENOE</name>
<sequence length="105" mass="11537">MVEKKNVLLVDAAGMSISLLAKKMDDYAEMNKLPYSVEGAADSVGLDKASKSEPRVILVAPQVRYLVNKYQKAYDNKIPVGLIDMVAYGMMDAGRVLKQVEALDK</sequence>